<reference evidence="11 12" key="1">
    <citation type="submission" date="2019-06" db="EMBL/GenBank/DDBJ databases">
        <title>Sequencing the genomes of 1000 actinobacteria strains.</title>
        <authorList>
            <person name="Klenk H.-P."/>
        </authorList>
    </citation>
    <scope>NUCLEOTIDE SEQUENCE [LARGE SCALE GENOMIC DNA]</scope>
    <source>
        <strain evidence="11 12">DSM 18031</strain>
    </source>
</reference>
<organism evidence="11 12">
    <name type="scientific">Klugiella xanthotipulae</name>
    <dbReference type="NCBI Taxonomy" id="244735"/>
    <lineage>
        <taxon>Bacteria</taxon>
        <taxon>Bacillati</taxon>
        <taxon>Actinomycetota</taxon>
        <taxon>Actinomycetes</taxon>
        <taxon>Micrococcales</taxon>
        <taxon>Microbacteriaceae</taxon>
        <taxon>Klugiella</taxon>
    </lineage>
</organism>
<dbReference type="Gene3D" id="1.20.1720.10">
    <property type="entry name" value="Multidrug resistance protein D"/>
    <property type="match status" value="1"/>
</dbReference>
<name>A0A543I4E0_9MICO</name>
<dbReference type="PANTHER" id="PTHR42718:SF9">
    <property type="entry name" value="MAJOR FACILITATOR SUPERFAMILY MULTIDRUG TRANSPORTER MFSC"/>
    <property type="match status" value="1"/>
</dbReference>
<feature type="transmembrane region" description="Helical" evidence="9">
    <location>
        <begin position="27"/>
        <end position="54"/>
    </location>
</feature>
<dbReference type="PANTHER" id="PTHR42718">
    <property type="entry name" value="MAJOR FACILITATOR SUPERFAMILY MULTIDRUG TRANSPORTER MFSC"/>
    <property type="match status" value="1"/>
</dbReference>
<dbReference type="GO" id="GO:0022857">
    <property type="term" value="F:transmembrane transporter activity"/>
    <property type="evidence" value="ECO:0007669"/>
    <property type="project" value="InterPro"/>
</dbReference>
<dbReference type="NCBIfam" id="TIGR00711">
    <property type="entry name" value="efflux_EmrB"/>
    <property type="match status" value="1"/>
</dbReference>
<feature type="region of interest" description="Disordered" evidence="8">
    <location>
        <begin position="1"/>
        <end position="21"/>
    </location>
</feature>
<dbReference type="Proteomes" id="UP000318331">
    <property type="component" value="Unassembled WGS sequence"/>
</dbReference>
<protein>
    <submittedName>
        <fullName evidence="11">DHA2 family lincomycin resistance protein-like MFS transporter</fullName>
    </submittedName>
</protein>
<feature type="transmembrane region" description="Helical" evidence="9">
    <location>
        <begin position="285"/>
        <end position="311"/>
    </location>
</feature>
<keyword evidence="4" id="KW-1003">Cell membrane</keyword>
<keyword evidence="5 9" id="KW-0812">Transmembrane</keyword>
<evidence type="ECO:0000256" key="2">
    <source>
        <dbReference type="ARBA" id="ARBA00008537"/>
    </source>
</evidence>
<evidence type="ECO:0000259" key="10">
    <source>
        <dbReference type="PROSITE" id="PS50850"/>
    </source>
</evidence>
<comment type="caution">
    <text evidence="11">The sequence shown here is derived from an EMBL/GenBank/DDBJ whole genome shotgun (WGS) entry which is preliminary data.</text>
</comment>
<keyword evidence="7 9" id="KW-0472">Membrane</keyword>
<feature type="transmembrane region" description="Helical" evidence="9">
    <location>
        <begin position="98"/>
        <end position="120"/>
    </location>
</feature>
<evidence type="ECO:0000256" key="5">
    <source>
        <dbReference type="ARBA" id="ARBA00022692"/>
    </source>
</evidence>
<dbReference type="AlphaFoldDB" id="A0A543I4E0"/>
<feature type="transmembrane region" description="Helical" evidence="9">
    <location>
        <begin position="182"/>
        <end position="203"/>
    </location>
</feature>
<evidence type="ECO:0000256" key="8">
    <source>
        <dbReference type="SAM" id="MobiDB-lite"/>
    </source>
</evidence>
<feature type="transmembrane region" description="Helical" evidence="9">
    <location>
        <begin position="423"/>
        <end position="445"/>
    </location>
</feature>
<evidence type="ECO:0000256" key="7">
    <source>
        <dbReference type="ARBA" id="ARBA00023136"/>
    </source>
</evidence>
<dbReference type="InterPro" id="IPR011701">
    <property type="entry name" value="MFS"/>
</dbReference>
<keyword evidence="6 9" id="KW-1133">Transmembrane helix</keyword>
<feature type="transmembrane region" description="Helical" evidence="9">
    <location>
        <begin position="152"/>
        <end position="176"/>
    </location>
</feature>
<feature type="transmembrane region" description="Helical" evidence="9">
    <location>
        <begin position="376"/>
        <end position="402"/>
    </location>
</feature>
<dbReference type="Gene3D" id="1.20.1250.20">
    <property type="entry name" value="MFS general substrate transporter like domains"/>
    <property type="match status" value="1"/>
</dbReference>
<evidence type="ECO:0000256" key="9">
    <source>
        <dbReference type="SAM" id="Phobius"/>
    </source>
</evidence>
<evidence type="ECO:0000256" key="3">
    <source>
        <dbReference type="ARBA" id="ARBA00022448"/>
    </source>
</evidence>
<evidence type="ECO:0000256" key="1">
    <source>
        <dbReference type="ARBA" id="ARBA00004651"/>
    </source>
</evidence>
<dbReference type="Pfam" id="PF07690">
    <property type="entry name" value="MFS_1"/>
    <property type="match status" value="1"/>
</dbReference>
<feature type="transmembrane region" description="Helical" evidence="9">
    <location>
        <begin position="351"/>
        <end position="370"/>
    </location>
</feature>
<feature type="compositionally biased region" description="Low complexity" evidence="8">
    <location>
        <begin position="1"/>
        <end position="15"/>
    </location>
</feature>
<dbReference type="PRINTS" id="PR01036">
    <property type="entry name" value="TCRTETB"/>
</dbReference>
<evidence type="ECO:0000313" key="11">
    <source>
        <dbReference type="EMBL" id="TQM65466.1"/>
    </source>
</evidence>
<feature type="transmembrane region" description="Helical" evidence="9">
    <location>
        <begin position="66"/>
        <end position="86"/>
    </location>
</feature>
<feature type="transmembrane region" description="Helical" evidence="9">
    <location>
        <begin position="215"/>
        <end position="239"/>
    </location>
</feature>
<comment type="subcellular location">
    <subcellularLocation>
        <location evidence="1">Cell membrane</location>
        <topology evidence="1">Multi-pass membrane protein</topology>
    </subcellularLocation>
</comment>
<dbReference type="PROSITE" id="PS50850">
    <property type="entry name" value="MFS"/>
    <property type="match status" value="1"/>
</dbReference>
<evidence type="ECO:0000256" key="6">
    <source>
        <dbReference type="ARBA" id="ARBA00022989"/>
    </source>
</evidence>
<comment type="similarity">
    <text evidence="2">Belongs to the major facilitator superfamily. EmrB family.</text>
</comment>
<dbReference type="GO" id="GO:0005886">
    <property type="term" value="C:plasma membrane"/>
    <property type="evidence" value="ECO:0007669"/>
    <property type="project" value="UniProtKB-SubCell"/>
</dbReference>
<accession>A0A543I4E0</accession>
<dbReference type="InterPro" id="IPR036259">
    <property type="entry name" value="MFS_trans_sf"/>
</dbReference>
<gene>
    <name evidence="11" type="ORF">FB466_0268</name>
</gene>
<proteinExistence type="inferred from homology"/>
<dbReference type="InterPro" id="IPR004638">
    <property type="entry name" value="EmrB-like"/>
</dbReference>
<dbReference type="InterPro" id="IPR020846">
    <property type="entry name" value="MFS_dom"/>
</dbReference>
<keyword evidence="12" id="KW-1185">Reference proteome</keyword>
<dbReference type="RefSeq" id="WP_141915231.1">
    <property type="nucleotide sequence ID" value="NZ_BAAAYS010000013.1"/>
</dbReference>
<dbReference type="SUPFAM" id="SSF103473">
    <property type="entry name" value="MFS general substrate transporter"/>
    <property type="match status" value="1"/>
</dbReference>
<evidence type="ECO:0000313" key="12">
    <source>
        <dbReference type="Proteomes" id="UP000318331"/>
    </source>
</evidence>
<feature type="transmembrane region" description="Helical" evidence="9">
    <location>
        <begin position="126"/>
        <end position="145"/>
    </location>
</feature>
<feature type="transmembrane region" description="Helical" evidence="9">
    <location>
        <begin position="323"/>
        <end position="344"/>
    </location>
</feature>
<keyword evidence="3" id="KW-0813">Transport</keyword>
<feature type="domain" description="Major facilitator superfamily (MFS) profile" evidence="10">
    <location>
        <begin position="28"/>
        <end position="484"/>
    </location>
</feature>
<feature type="transmembrane region" description="Helical" evidence="9">
    <location>
        <begin position="457"/>
        <end position="479"/>
    </location>
</feature>
<dbReference type="OrthoDB" id="9812221at2"/>
<feature type="transmembrane region" description="Helical" evidence="9">
    <location>
        <begin position="245"/>
        <end position="264"/>
    </location>
</feature>
<sequence>MTNTPTTGTAEAAPPESDDRLSPRDRLVITILLISAFVVILNETIMGVALPQLMKDLGITASTGQWLTTAFLLTMAVVIPITGLLLQRFKTRPVFMTAMILFSTGTLVSAMSLGFPMLLIGRVIQASGTAIMMPLLMTTVMTLVAPASRGRIMGTISIVISVAPALGPTISGIILNALNWRWLFWLVLPIAIAALLFGALRIPNVTETRLVRVDILSVVLSALAFGGLVYGLSTIGAAANGGAAMSPWIPLAIGSVAMVIFLLRQTRLQKTDEALLDLRTFSSSTFSLSVGMMALSMIGLFGTIILLPIYMQTVLQLEPITTGLLLLPGGLIMGLLGPVVGRIYDKHGPRVLLIPGSIVVSTVLWCMTMLTENTPFMWILAAHVSLSIGLALMFTPLFTAGLGSVKPAFYSYGSAIIGTAQQVAGAAGTALFITVMSVQTAALVAKGQDVIPATAGGIHAAFVCGAILSLLPVVGSFFVRKPEDDQEAVPAH</sequence>
<dbReference type="EMBL" id="VFPN01000001">
    <property type="protein sequence ID" value="TQM65466.1"/>
    <property type="molecule type" value="Genomic_DNA"/>
</dbReference>
<evidence type="ECO:0000256" key="4">
    <source>
        <dbReference type="ARBA" id="ARBA00022475"/>
    </source>
</evidence>